<dbReference type="PRINTS" id="PR00705">
    <property type="entry name" value="PAPAIN"/>
</dbReference>
<dbReference type="GO" id="GO:0004197">
    <property type="term" value="F:cysteine-type endopeptidase activity"/>
    <property type="evidence" value="ECO:0000318"/>
    <property type="project" value="GO_Central"/>
</dbReference>
<reference evidence="10" key="1">
    <citation type="journal article" date="2021" name="Nat. Commun.">
        <title>Genomic analyses provide insights into spinach domestication and the genetic basis of agronomic traits.</title>
        <authorList>
            <person name="Cai X."/>
            <person name="Sun X."/>
            <person name="Xu C."/>
            <person name="Sun H."/>
            <person name="Wang X."/>
            <person name="Ge C."/>
            <person name="Zhang Z."/>
            <person name="Wang Q."/>
            <person name="Fei Z."/>
            <person name="Jiao C."/>
            <person name="Wang Q."/>
        </authorList>
    </citation>
    <scope>NUCLEOTIDE SEQUENCE [LARGE SCALE GENOMIC DNA]</scope>
    <source>
        <strain evidence="10">cv. Varoflay</strain>
    </source>
</reference>
<keyword evidence="3 7" id="KW-0732">Signal</keyword>
<dbReference type="InterPro" id="IPR013128">
    <property type="entry name" value="Peptidase_C1A"/>
</dbReference>
<evidence type="ECO:0000259" key="8">
    <source>
        <dbReference type="SMART" id="SM00645"/>
    </source>
</evidence>
<evidence type="ECO:0000256" key="4">
    <source>
        <dbReference type="ARBA" id="ARBA00022801"/>
    </source>
</evidence>
<organism evidence="10 11">
    <name type="scientific">Spinacia oleracea</name>
    <name type="common">Spinach</name>
    <dbReference type="NCBI Taxonomy" id="3562"/>
    <lineage>
        <taxon>Eukaryota</taxon>
        <taxon>Viridiplantae</taxon>
        <taxon>Streptophyta</taxon>
        <taxon>Embryophyta</taxon>
        <taxon>Tracheophyta</taxon>
        <taxon>Spermatophyta</taxon>
        <taxon>Magnoliopsida</taxon>
        <taxon>eudicotyledons</taxon>
        <taxon>Gunneridae</taxon>
        <taxon>Pentapetalae</taxon>
        <taxon>Caryophyllales</taxon>
        <taxon>Chenopodiaceae</taxon>
        <taxon>Chenopodioideae</taxon>
        <taxon>Anserineae</taxon>
        <taxon>Spinacia</taxon>
    </lineage>
</organism>
<evidence type="ECO:0000256" key="2">
    <source>
        <dbReference type="ARBA" id="ARBA00022670"/>
    </source>
</evidence>
<dbReference type="FunFam" id="3.90.70.10:FF:000067">
    <property type="entry name" value="Senescence-specific cysteine protease"/>
    <property type="match status" value="1"/>
</dbReference>
<dbReference type="Gene3D" id="3.90.70.10">
    <property type="entry name" value="Cysteine proteinases"/>
    <property type="match status" value="1"/>
</dbReference>
<name>A0A9R0JST1_SPIOL</name>
<dbReference type="OrthoDB" id="10253408at2759"/>
<dbReference type="GO" id="GO:0051603">
    <property type="term" value="P:proteolysis involved in protein catabolic process"/>
    <property type="evidence" value="ECO:0000318"/>
    <property type="project" value="GO_Central"/>
</dbReference>
<dbReference type="SUPFAM" id="SSF54001">
    <property type="entry name" value="Cysteine proteinases"/>
    <property type="match status" value="1"/>
</dbReference>
<keyword evidence="4" id="KW-0378">Hydrolase</keyword>
<dbReference type="InterPro" id="IPR025660">
    <property type="entry name" value="Pept_his_AS"/>
</dbReference>
<keyword evidence="5" id="KW-0788">Thiol protease</keyword>
<dbReference type="PROSITE" id="PS00139">
    <property type="entry name" value="THIOL_PROTEASE_CYS"/>
    <property type="match status" value="1"/>
</dbReference>
<evidence type="ECO:0000256" key="1">
    <source>
        <dbReference type="ARBA" id="ARBA00008455"/>
    </source>
</evidence>
<dbReference type="PROSITE" id="PS00639">
    <property type="entry name" value="THIOL_PROTEASE_HIS"/>
    <property type="match status" value="1"/>
</dbReference>
<dbReference type="RefSeq" id="XP_021845288.1">
    <property type="nucleotide sequence ID" value="XM_021989596.2"/>
</dbReference>
<dbReference type="InterPro" id="IPR025661">
    <property type="entry name" value="Pept_asp_AS"/>
</dbReference>
<dbReference type="Pfam" id="PF00112">
    <property type="entry name" value="Peptidase_C1"/>
    <property type="match status" value="1"/>
</dbReference>
<protein>
    <submittedName>
        <fullName evidence="11">Zingipain-1</fullName>
    </submittedName>
</protein>
<dbReference type="GeneID" id="110785153"/>
<evidence type="ECO:0000256" key="5">
    <source>
        <dbReference type="ARBA" id="ARBA00022807"/>
    </source>
</evidence>
<dbReference type="Pfam" id="PF08246">
    <property type="entry name" value="Inhibitor_I29"/>
    <property type="match status" value="1"/>
</dbReference>
<keyword evidence="10" id="KW-1185">Reference proteome</keyword>
<dbReference type="CDD" id="cd02248">
    <property type="entry name" value="Peptidase_C1A"/>
    <property type="match status" value="1"/>
</dbReference>
<dbReference type="KEGG" id="soe:110785153"/>
<dbReference type="PROSITE" id="PS00640">
    <property type="entry name" value="THIOL_PROTEASE_ASN"/>
    <property type="match status" value="1"/>
</dbReference>
<evidence type="ECO:0000259" key="9">
    <source>
        <dbReference type="SMART" id="SM00848"/>
    </source>
</evidence>
<comment type="similarity">
    <text evidence="1">Belongs to the peptidase C1 family.</text>
</comment>
<dbReference type="InterPro" id="IPR039417">
    <property type="entry name" value="Peptidase_C1A_papain-like"/>
</dbReference>
<dbReference type="SMART" id="SM00848">
    <property type="entry name" value="Inhibitor_I29"/>
    <property type="match status" value="1"/>
</dbReference>
<dbReference type="GO" id="GO:0005764">
    <property type="term" value="C:lysosome"/>
    <property type="evidence" value="ECO:0000318"/>
    <property type="project" value="GO_Central"/>
</dbReference>
<sequence length="342" mass="38443">MGFKTNIYLLLLACILWISSNADPGQVQPPSYDPRVMLKRYRNWMQTHGKEYKDQNEWELRFGIYQSNLQFVEYINSQNLTFKLTDNSFADMTNEEFNSLFTGRLTSIAPGKNLGPANKTNQHHHMPREVDWRDMDAVVHVKDQGSCGSCWAFSAIAAVEGLHKIKTGELVSLSEQELVDCDRGENLGCRGGFMEAAFEYIKVNGGVASEKHYPYKGKDGRCNAQKEKRHAVKIEGYKTVPENDEESLQAIVAMQPVSVAIDAGGYEFQLYDSGIFDGYCGTSLNHGVTAVGYGEEEEGNKYWIVKNSWGTQWGEQGYIRMKRDSSEKSGLCGIAMQASYPV</sequence>
<dbReference type="InterPro" id="IPR000668">
    <property type="entry name" value="Peptidase_C1A_C"/>
</dbReference>
<accession>A0A9R0JST1</accession>
<feature type="signal peptide" evidence="7">
    <location>
        <begin position="1"/>
        <end position="22"/>
    </location>
</feature>
<dbReference type="Proteomes" id="UP000813463">
    <property type="component" value="Chromosome 4"/>
</dbReference>
<proteinExistence type="inferred from homology"/>
<evidence type="ECO:0000256" key="3">
    <source>
        <dbReference type="ARBA" id="ARBA00022729"/>
    </source>
</evidence>
<evidence type="ECO:0000256" key="6">
    <source>
        <dbReference type="ARBA" id="ARBA00023157"/>
    </source>
</evidence>
<dbReference type="InterPro" id="IPR000169">
    <property type="entry name" value="Pept_cys_AS"/>
</dbReference>
<feature type="chain" id="PRO_5040348796" evidence="7">
    <location>
        <begin position="23"/>
        <end position="342"/>
    </location>
</feature>
<reference evidence="11" key="2">
    <citation type="submission" date="2025-08" db="UniProtKB">
        <authorList>
            <consortium name="RefSeq"/>
        </authorList>
    </citation>
    <scope>IDENTIFICATION</scope>
    <source>
        <tissue evidence="11">Leaf</tissue>
    </source>
</reference>
<feature type="domain" description="Peptidase C1A papain C-terminal" evidence="8">
    <location>
        <begin position="126"/>
        <end position="342"/>
    </location>
</feature>
<keyword evidence="6" id="KW-1015">Disulfide bond</keyword>
<gene>
    <name evidence="11" type="primary">LOC110785153</name>
</gene>
<dbReference type="AlphaFoldDB" id="A0A9R0JST1"/>
<dbReference type="InterPro" id="IPR013201">
    <property type="entry name" value="Prot_inhib_I29"/>
</dbReference>
<dbReference type="PANTHER" id="PTHR12411">
    <property type="entry name" value="CYSTEINE PROTEASE FAMILY C1-RELATED"/>
    <property type="match status" value="1"/>
</dbReference>
<evidence type="ECO:0000256" key="7">
    <source>
        <dbReference type="SAM" id="SignalP"/>
    </source>
</evidence>
<keyword evidence="2" id="KW-0645">Protease</keyword>
<evidence type="ECO:0000313" key="11">
    <source>
        <dbReference type="RefSeq" id="XP_021845288.1"/>
    </source>
</evidence>
<dbReference type="SMART" id="SM00645">
    <property type="entry name" value="Pept_C1"/>
    <property type="match status" value="1"/>
</dbReference>
<dbReference type="GO" id="GO:0005615">
    <property type="term" value="C:extracellular space"/>
    <property type="evidence" value="ECO:0000318"/>
    <property type="project" value="GO_Central"/>
</dbReference>
<dbReference type="InterPro" id="IPR038765">
    <property type="entry name" value="Papain-like_cys_pep_sf"/>
</dbReference>
<feature type="domain" description="Cathepsin propeptide inhibitor" evidence="9">
    <location>
        <begin position="41"/>
        <end position="97"/>
    </location>
</feature>
<evidence type="ECO:0000313" key="10">
    <source>
        <dbReference type="Proteomes" id="UP000813463"/>
    </source>
</evidence>